<keyword evidence="1" id="KW-0812">Transmembrane</keyword>
<feature type="transmembrane region" description="Helical" evidence="1">
    <location>
        <begin position="56"/>
        <end position="77"/>
    </location>
</feature>
<organism evidence="2 3">
    <name type="scientific">Luteimonas aestuarii</name>
    <dbReference type="NCBI Taxonomy" id="453837"/>
    <lineage>
        <taxon>Bacteria</taxon>
        <taxon>Pseudomonadati</taxon>
        <taxon>Pseudomonadota</taxon>
        <taxon>Gammaproteobacteria</taxon>
        <taxon>Lysobacterales</taxon>
        <taxon>Lysobacteraceae</taxon>
        <taxon>Luteimonas</taxon>
    </lineage>
</organism>
<evidence type="ECO:0000313" key="3">
    <source>
        <dbReference type="Proteomes" id="UP000294796"/>
    </source>
</evidence>
<dbReference type="OrthoDB" id="893761at2"/>
<keyword evidence="3" id="KW-1185">Reference proteome</keyword>
<keyword evidence="1" id="KW-1133">Transmembrane helix</keyword>
<keyword evidence="1" id="KW-0472">Membrane</keyword>
<feature type="transmembrane region" description="Helical" evidence="1">
    <location>
        <begin position="108"/>
        <end position="126"/>
    </location>
</feature>
<reference evidence="2 3" key="1">
    <citation type="submission" date="2019-03" db="EMBL/GenBank/DDBJ databases">
        <title>Luteimonas zhaokaii sp.nov., isolated from the rectal contents of Plateau pika in Yushu, Qinghai Province, China.</title>
        <authorList>
            <person name="Zhang G."/>
        </authorList>
    </citation>
    <scope>NUCLEOTIDE SEQUENCE [LARGE SCALE GENOMIC DNA]</scope>
    <source>
        <strain evidence="2 3">B9</strain>
    </source>
</reference>
<feature type="transmembrane region" description="Helical" evidence="1">
    <location>
        <begin position="84"/>
        <end position="102"/>
    </location>
</feature>
<accession>A0A4R5TVD2</accession>
<comment type="caution">
    <text evidence="2">The sequence shown here is derived from an EMBL/GenBank/DDBJ whole genome shotgun (WGS) entry which is preliminary data.</text>
</comment>
<evidence type="ECO:0000313" key="2">
    <source>
        <dbReference type="EMBL" id="TDK25010.1"/>
    </source>
</evidence>
<dbReference type="AlphaFoldDB" id="A0A4R5TVD2"/>
<dbReference type="EMBL" id="SMTF01000004">
    <property type="protein sequence ID" value="TDK25010.1"/>
    <property type="molecule type" value="Genomic_DNA"/>
</dbReference>
<dbReference type="RefSeq" id="WP_133321462.1">
    <property type="nucleotide sequence ID" value="NZ_SMTF01000004.1"/>
</dbReference>
<sequence>MLRTILAILAGLLVALVTIVAMEYLGMSLFPVPAGATLEDEADLARLVAEAPTGKLLWVALGWALAALLGGWTAARLSRAHRRVAALCVGGLIVVGVGATVATIPHPAWMVATGLLLPLPIAWLAARHTMRAGMAPPHS</sequence>
<proteinExistence type="predicted"/>
<name>A0A4R5TVD2_9GAMM</name>
<evidence type="ECO:0000256" key="1">
    <source>
        <dbReference type="SAM" id="Phobius"/>
    </source>
</evidence>
<gene>
    <name evidence="2" type="ORF">E2F46_07500</name>
</gene>
<protein>
    <submittedName>
        <fullName evidence="2">Uncharacterized protein</fullName>
    </submittedName>
</protein>
<dbReference type="Proteomes" id="UP000294796">
    <property type="component" value="Unassembled WGS sequence"/>
</dbReference>